<feature type="transmembrane region" description="Helical" evidence="9">
    <location>
        <begin position="426"/>
        <end position="446"/>
    </location>
</feature>
<protein>
    <submittedName>
        <fullName evidence="10">Iron ABC transporter permease</fullName>
    </submittedName>
</protein>
<feature type="transmembrane region" description="Helical" evidence="9">
    <location>
        <begin position="134"/>
        <end position="154"/>
    </location>
</feature>
<sequence length="698" mass="70419">MDTLAPPERGRTAPSAKTPQTNRSATAAALVLTTTAVLALAAYHLTQGTSSVGIADLWDLATGSGDDLTLQILTASRLPRVAAALAVGAALGASGLLLQSVARNKLASPDTLAVNAGAYLAVTASAAFGVSLPFLPGLGTAFLGALLTAGLVLLVSGGGTASTTRLILAGSAAAMAATALTNLLLILFQEKTTGLFAWGSGNLSQAGFGSTAATAGIVLAGLVIAVLLGGRLDVLRLGDDTASSLGVPVRRTRLTAIVVSLLLAACAVSIAGPVGFVGLTAPVIAAAIASRVPGLTSHRSLVPFAALTGMLVLLTADVLLRAALGAEVSLVVPVGVATTIVGAAVMIHLARRVTDPGIGSHSADVRTTGMGRVRYTLLVAGLFTAVVAAMFAGMLVGDATVLGGDIVNWLQRTTGPAYTFLLDQRFPRVLAAVLAGAALAVAGTVTQATCRNPLAEPGVLGVTGGASVGAVALITWAPDSGTWAIMGVATAGALLTFGLIYALAWRGGLSTARLVLIGIGLSAIAAALVVLIIVYSDPWNTPKVMTWLSGTTYGRTLERLAPVSLALLVIAPVLYAYRRDIDLLALDEDTPRLVGIRLERTRLLVLALSAVLAAAAVVTVGVVGFVGLVAPHMARAVVGSKTGAVMPVATAIGILLVSVADTLGRWVIAPAQVPAGLVCAMIGTPYFIYLLWRTRARS</sequence>
<accession>A0ABV8TZT2</accession>
<keyword evidence="6 9" id="KW-1133">Transmembrane helix</keyword>
<feature type="region of interest" description="Disordered" evidence="8">
    <location>
        <begin position="1"/>
        <end position="22"/>
    </location>
</feature>
<evidence type="ECO:0000256" key="9">
    <source>
        <dbReference type="SAM" id="Phobius"/>
    </source>
</evidence>
<comment type="subcellular location">
    <subcellularLocation>
        <location evidence="1">Cell membrane</location>
        <topology evidence="1">Multi-pass membrane protein</topology>
    </subcellularLocation>
</comment>
<feature type="transmembrane region" description="Helical" evidence="9">
    <location>
        <begin position="25"/>
        <end position="45"/>
    </location>
</feature>
<evidence type="ECO:0000256" key="3">
    <source>
        <dbReference type="ARBA" id="ARBA00022448"/>
    </source>
</evidence>
<keyword evidence="5 9" id="KW-0812">Transmembrane</keyword>
<feature type="transmembrane region" description="Helical" evidence="9">
    <location>
        <begin position="251"/>
        <end position="270"/>
    </location>
</feature>
<comment type="caution">
    <text evidence="10">The sequence shown here is derived from an EMBL/GenBank/DDBJ whole genome shotgun (WGS) entry which is preliminary data.</text>
</comment>
<organism evidence="10 11">
    <name type="scientific">Salininema proteolyticum</name>
    <dbReference type="NCBI Taxonomy" id="1607685"/>
    <lineage>
        <taxon>Bacteria</taxon>
        <taxon>Bacillati</taxon>
        <taxon>Actinomycetota</taxon>
        <taxon>Actinomycetes</taxon>
        <taxon>Glycomycetales</taxon>
        <taxon>Glycomycetaceae</taxon>
        <taxon>Salininema</taxon>
    </lineage>
</organism>
<feature type="transmembrane region" description="Helical" evidence="9">
    <location>
        <begin position="642"/>
        <end position="663"/>
    </location>
</feature>
<proteinExistence type="inferred from homology"/>
<feature type="transmembrane region" description="Helical" evidence="9">
    <location>
        <begin position="603"/>
        <end position="630"/>
    </location>
</feature>
<dbReference type="PANTHER" id="PTHR30472">
    <property type="entry name" value="FERRIC ENTEROBACTIN TRANSPORT SYSTEM PERMEASE PROTEIN"/>
    <property type="match status" value="1"/>
</dbReference>
<comment type="similarity">
    <text evidence="2">Belongs to the binding-protein-dependent transport system permease family. FecCD subfamily.</text>
</comment>
<keyword evidence="11" id="KW-1185">Reference proteome</keyword>
<evidence type="ECO:0000313" key="10">
    <source>
        <dbReference type="EMBL" id="MFC4336328.1"/>
    </source>
</evidence>
<feature type="transmembrane region" description="Helical" evidence="9">
    <location>
        <begin position="78"/>
        <end position="98"/>
    </location>
</feature>
<feature type="transmembrane region" description="Helical" evidence="9">
    <location>
        <begin position="330"/>
        <end position="350"/>
    </location>
</feature>
<evidence type="ECO:0000256" key="6">
    <source>
        <dbReference type="ARBA" id="ARBA00022989"/>
    </source>
</evidence>
<dbReference type="PANTHER" id="PTHR30472:SF37">
    <property type="entry name" value="FE(3+) DICITRATE TRANSPORT SYSTEM PERMEASE PROTEIN FECD-RELATED"/>
    <property type="match status" value="1"/>
</dbReference>
<evidence type="ECO:0000313" key="11">
    <source>
        <dbReference type="Proteomes" id="UP001595823"/>
    </source>
</evidence>
<name>A0ABV8TZT2_9ACTN</name>
<dbReference type="InterPro" id="IPR037294">
    <property type="entry name" value="ABC_BtuC-like"/>
</dbReference>
<feature type="transmembrane region" description="Helical" evidence="9">
    <location>
        <begin position="483"/>
        <end position="502"/>
    </location>
</feature>
<evidence type="ECO:0000256" key="4">
    <source>
        <dbReference type="ARBA" id="ARBA00022475"/>
    </source>
</evidence>
<evidence type="ECO:0000256" key="1">
    <source>
        <dbReference type="ARBA" id="ARBA00004651"/>
    </source>
</evidence>
<keyword evidence="7 9" id="KW-0472">Membrane</keyword>
<dbReference type="SUPFAM" id="SSF81345">
    <property type="entry name" value="ABC transporter involved in vitamin B12 uptake, BtuC"/>
    <property type="match status" value="2"/>
</dbReference>
<dbReference type="Gene3D" id="1.10.3470.10">
    <property type="entry name" value="ABC transporter involved in vitamin B12 uptake, BtuC"/>
    <property type="match status" value="2"/>
</dbReference>
<evidence type="ECO:0000256" key="7">
    <source>
        <dbReference type="ARBA" id="ARBA00023136"/>
    </source>
</evidence>
<evidence type="ECO:0000256" key="5">
    <source>
        <dbReference type="ARBA" id="ARBA00022692"/>
    </source>
</evidence>
<feature type="transmembrane region" description="Helical" evidence="9">
    <location>
        <begin position="208"/>
        <end position="230"/>
    </location>
</feature>
<keyword evidence="3" id="KW-0813">Transport</keyword>
<feature type="transmembrane region" description="Helical" evidence="9">
    <location>
        <begin position="514"/>
        <end position="536"/>
    </location>
</feature>
<dbReference type="EMBL" id="JBHSDK010000018">
    <property type="protein sequence ID" value="MFC4336328.1"/>
    <property type="molecule type" value="Genomic_DNA"/>
</dbReference>
<evidence type="ECO:0000256" key="8">
    <source>
        <dbReference type="SAM" id="MobiDB-lite"/>
    </source>
</evidence>
<dbReference type="NCBIfam" id="NF007867">
    <property type="entry name" value="PRK10577.1-3"/>
    <property type="match status" value="1"/>
</dbReference>
<keyword evidence="4" id="KW-1003">Cell membrane</keyword>
<feature type="transmembrane region" description="Helical" evidence="9">
    <location>
        <begin position="675"/>
        <end position="692"/>
    </location>
</feature>
<gene>
    <name evidence="10" type="ORF">ACFPET_14065</name>
</gene>
<dbReference type="Pfam" id="PF01032">
    <property type="entry name" value="FecCD"/>
    <property type="match status" value="2"/>
</dbReference>
<evidence type="ECO:0000256" key="2">
    <source>
        <dbReference type="ARBA" id="ARBA00007935"/>
    </source>
</evidence>
<reference evidence="11" key="1">
    <citation type="journal article" date="2019" name="Int. J. Syst. Evol. Microbiol.">
        <title>The Global Catalogue of Microorganisms (GCM) 10K type strain sequencing project: providing services to taxonomists for standard genome sequencing and annotation.</title>
        <authorList>
            <consortium name="The Broad Institute Genomics Platform"/>
            <consortium name="The Broad Institute Genome Sequencing Center for Infectious Disease"/>
            <person name="Wu L."/>
            <person name="Ma J."/>
        </authorList>
    </citation>
    <scope>NUCLEOTIDE SEQUENCE [LARGE SCALE GENOMIC DNA]</scope>
    <source>
        <strain evidence="11">IBRC-M 10908</strain>
    </source>
</reference>
<feature type="transmembrane region" description="Helical" evidence="9">
    <location>
        <begin position="375"/>
        <end position="396"/>
    </location>
</feature>
<dbReference type="CDD" id="cd06550">
    <property type="entry name" value="TM_ABC_iron-siderophores_like"/>
    <property type="match status" value="2"/>
</dbReference>
<feature type="transmembrane region" description="Helical" evidence="9">
    <location>
        <begin position="166"/>
        <end position="188"/>
    </location>
</feature>
<dbReference type="RefSeq" id="WP_380622140.1">
    <property type="nucleotide sequence ID" value="NZ_JBHSDK010000018.1"/>
</dbReference>
<dbReference type="InterPro" id="IPR000522">
    <property type="entry name" value="ABC_transptr_permease_BtuC"/>
</dbReference>
<feature type="transmembrane region" description="Helical" evidence="9">
    <location>
        <begin position="458"/>
        <end position="477"/>
    </location>
</feature>
<dbReference type="Proteomes" id="UP001595823">
    <property type="component" value="Unassembled WGS sequence"/>
</dbReference>
<feature type="transmembrane region" description="Helical" evidence="9">
    <location>
        <begin position="110"/>
        <end position="128"/>
    </location>
</feature>